<accession>A0A8T0RTX7</accession>
<feature type="domain" description="Spt20-like SEP" evidence="2">
    <location>
        <begin position="76"/>
        <end position="223"/>
    </location>
</feature>
<feature type="region of interest" description="Disordered" evidence="1">
    <location>
        <begin position="1"/>
        <end position="25"/>
    </location>
</feature>
<name>A0A8T0RTX7_PANVG</name>
<feature type="region of interest" description="Disordered" evidence="1">
    <location>
        <begin position="704"/>
        <end position="793"/>
    </location>
</feature>
<dbReference type="GO" id="GO:0006357">
    <property type="term" value="P:regulation of transcription by RNA polymerase II"/>
    <property type="evidence" value="ECO:0007669"/>
    <property type="project" value="TreeGrafter"/>
</dbReference>
<comment type="caution">
    <text evidence="3">The sequence shown here is derived from an EMBL/GenBank/DDBJ whole genome shotgun (WGS) entry which is preliminary data.</text>
</comment>
<reference evidence="3" key="1">
    <citation type="submission" date="2020-05" db="EMBL/GenBank/DDBJ databases">
        <title>WGS assembly of Panicum virgatum.</title>
        <authorList>
            <person name="Lovell J.T."/>
            <person name="Jenkins J."/>
            <person name="Shu S."/>
            <person name="Juenger T.E."/>
            <person name="Schmutz J."/>
        </authorList>
    </citation>
    <scope>NUCLEOTIDE SEQUENCE</scope>
    <source>
        <strain evidence="3">AP13</strain>
    </source>
</reference>
<dbReference type="PANTHER" id="PTHR13526:SF20">
    <property type="entry name" value="OS01G0117800 PROTEIN"/>
    <property type="match status" value="1"/>
</dbReference>
<sequence>MVVSFRLSRRGRRVHPPPPVPLSASIHAADDLRPHAAAFPPPDPPCEAAVSRLDAGTAARSELTDRNETIPAESDLEPSFALNLFPDGYSVGEPGKGMLLYLIGDDPKKRPYSRASRALLSDIEHGCLPQDILHDIPCKFQNGSTVCEVRDYRTVFSNGDDYSGHDFPRVNRVHLRLGTEGVLKDLSSIADTAWTYHDQLTAESIILNAFQPRLNLDPTPCPEMLCNSSAKKIDLGLNKGRQHNKDTSVLTMPINPPKDCKTKEFNICKGATLCIKNAALVKNAALEGIPSGLLDSLSVNCPSTTHVNNAKSAANSDTNNMVQSYSTLPNSSAFCDRMQCASDTAPGHLFQTNEQRAQVEILQVNRKTGQPQRVTVLPHKTKKPSNLMHEKHEFKKCSPPNKNGVSSSQNCKGLHKSIISRSKTVLDLGSPKRLQVETKVGQTIDKKGIEVHKQVPFSVPPWDPCTSLNTTNPSVDRILENVKFLHKRSNECHVAPIVDRNNSDMLDVNVHETPFVDLFCGCLIRGAYEPVEDMTVTKSQGTDSKRRASETSVISLNHEIKLEGKRQQSFDTQVNTPCKNRRFEEPAVTGGISSQLDIDLELDKGRQQIEDMSLLNISANAPERCKANEFNVCKVLAVCSENAALKGMPTAMYNNRQLNYPSSVHVNNTKSIVESDPGSALRSPCTLTNSCGLCDRKQVGSITPPDHLLQSNEERAQVTVSQVDRENRKMQRVTILPQKRKKSLNSLNERHGSKNHGPPNRNELNSQNFKRDKSTGSSNNDVFHLGSPKGQQAEVKVGQIIGNKDMKVQGKAPLSVHSSCHPPTSLNTSNLLVEKIPEKVKSLHIRLLERHEVPVVDLKNYDMADPRGSRTPSVTSFSANSSKVACEPAKDKAATEPQLKALNRKVTGISTISMNQEFNLNGKRQQKFDIRIEPPCENRSLEESAITGGVNSEPDIEKIISEVILTTQRHGLNQKAAKSDVLETSWLLPPCEFFQFENVGEIPVMRDETMTCNVPNGATRTCKIRRLTFHPSQYSSCNAGSTDKSQYTLCLLDFEPHDHQITVGAINGDEQVHIATLPTSCHAEKFVDQFILLMKRDGYNLCNDEVCNGSSELRQQSQDVSHLGCPTREDAEYQMFSPSPANSLLSSMDNNVGCTFQNKLLDIHATYPLPLTQQLVLTEQPLTVESPEAFLLNSSHLLGSQQYTGQYLEDQGSSFACNLFARNPHQFPSLQPSQEVSVDQYLQRREDTGSVGFSASRYNQLHREALMDQYSQYRHRFIDMYGMRTTARYNQWHQEFPTDQYLRYRDIPWFNDAYGARMSTSKYGQWRQVCTQMGNVVYQWDLPAFGRQIHNSPPLHNGWNTLPELQPIRRPQMSSRSMDFDGNVTSTTVPIPMPLGFQFTLQGMW</sequence>
<dbReference type="InterPro" id="IPR046468">
    <property type="entry name" value="Spt20-like_SEP"/>
</dbReference>
<dbReference type="Pfam" id="PF12090">
    <property type="entry name" value="Spt20_SEP"/>
    <property type="match status" value="1"/>
</dbReference>
<keyword evidence="4" id="KW-1185">Reference proteome</keyword>
<evidence type="ECO:0000256" key="1">
    <source>
        <dbReference type="SAM" id="MobiDB-lite"/>
    </source>
</evidence>
<dbReference type="EMBL" id="CM029046">
    <property type="protein sequence ID" value="KAG2588894.1"/>
    <property type="molecule type" value="Genomic_DNA"/>
</dbReference>
<dbReference type="InterPro" id="IPR021950">
    <property type="entry name" value="Spt20"/>
</dbReference>
<protein>
    <recommendedName>
        <fullName evidence="2">Spt20-like SEP domain-containing protein</fullName>
    </recommendedName>
</protein>
<organism evidence="3 4">
    <name type="scientific">Panicum virgatum</name>
    <name type="common">Blackwell switchgrass</name>
    <dbReference type="NCBI Taxonomy" id="38727"/>
    <lineage>
        <taxon>Eukaryota</taxon>
        <taxon>Viridiplantae</taxon>
        <taxon>Streptophyta</taxon>
        <taxon>Embryophyta</taxon>
        <taxon>Tracheophyta</taxon>
        <taxon>Spermatophyta</taxon>
        <taxon>Magnoliopsida</taxon>
        <taxon>Liliopsida</taxon>
        <taxon>Poales</taxon>
        <taxon>Poaceae</taxon>
        <taxon>PACMAD clade</taxon>
        <taxon>Panicoideae</taxon>
        <taxon>Panicodae</taxon>
        <taxon>Paniceae</taxon>
        <taxon>Panicinae</taxon>
        <taxon>Panicum</taxon>
        <taxon>Panicum sect. Hiantes</taxon>
    </lineage>
</organism>
<evidence type="ECO:0000313" key="4">
    <source>
        <dbReference type="Proteomes" id="UP000823388"/>
    </source>
</evidence>
<proteinExistence type="predicted"/>
<evidence type="ECO:0000313" key="3">
    <source>
        <dbReference type="EMBL" id="KAG2588894.1"/>
    </source>
</evidence>
<dbReference type="OrthoDB" id="1932706at2759"/>
<dbReference type="GO" id="GO:0003712">
    <property type="term" value="F:transcription coregulator activity"/>
    <property type="evidence" value="ECO:0007669"/>
    <property type="project" value="InterPro"/>
</dbReference>
<dbReference type="PANTHER" id="PTHR13526">
    <property type="entry name" value="TRANSCRIPTION FACTOR SPT20 HOMOLOG"/>
    <property type="match status" value="1"/>
</dbReference>
<evidence type="ECO:0000259" key="2">
    <source>
        <dbReference type="Pfam" id="PF12090"/>
    </source>
</evidence>
<dbReference type="GO" id="GO:0000124">
    <property type="term" value="C:SAGA complex"/>
    <property type="evidence" value="ECO:0007669"/>
    <property type="project" value="InterPro"/>
</dbReference>
<dbReference type="Proteomes" id="UP000823388">
    <property type="component" value="Chromosome 5N"/>
</dbReference>
<gene>
    <name evidence="3" type="ORF">PVAP13_5NG385900</name>
</gene>